<evidence type="ECO:0000256" key="1">
    <source>
        <dbReference type="SAM" id="Phobius"/>
    </source>
</evidence>
<proteinExistence type="predicted"/>
<name>A0ABV6GKU0_9BACI</name>
<protein>
    <recommendedName>
        <fullName evidence="4">Sporulation protein YjcZ</fullName>
    </recommendedName>
</protein>
<gene>
    <name evidence="2" type="ORF">ACFFIX_23420</name>
</gene>
<accession>A0ABV6GKU0</accession>
<dbReference type="Proteomes" id="UP001589854">
    <property type="component" value="Unassembled WGS sequence"/>
</dbReference>
<comment type="caution">
    <text evidence="2">The sequence shown here is derived from an EMBL/GenBank/DDBJ whole genome shotgun (WGS) entry which is preliminary data.</text>
</comment>
<evidence type="ECO:0008006" key="4">
    <source>
        <dbReference type="Google" id="ProtNLM"/>
    </source>
</evidence>
<evidence type="ECO:0000313" key="2">
    <source>
        <dbReference type="EMBL" id="MFC0274301.1"/>
    </source>
</evidence>
<reference evidence="2 3" key="1">
    <citation type="submission" date="2024-09" db="EMBL/GenBank/DDBJ databases">
        <authorList>
            <person name="Sun Q."/>
            <person name="Mori K."/>
        </authorList>
    </citation>
    <scope>NUCLEOTIDE SEQUENCE [LARGE SCALE GENOMIC DNA]</scope>
    <source>
        <strain evidence="2 3">CCM 7228</strain>
    </source>
</reference>
<organism evidence="2 3">
    <name type="scientific">Metabacillus herbersteinensis</name>
    <dbReference type="NCBI Taxonomy" id="283816"/>
    <lineage>
        <taxon>Bacteria</taxon>
        <taxon>Bacillati</taxon>
        <taxon>Bacillota</taxon>
        <taxon>Bacilli</taxon>
        <taxon>Bacillales</taxon>
        <taxon>Bacillaceae</taxon>
        <taxon>Metabacillus</taxon>
    </lineage>
</organism>
<dbReference type="EMBL" id="JBHLVO010000033">
    <property type="protein sequence ID" value="MFC0274301.1"/>
    <property type="molecule type" value="Genomic_DNA"/>
</dbReference>
<keyword evidence="1" id="KW-0472">Membrane</keyword>
<feature type="transmembrane region" description="Helical" evidence="1">
    <location>
        <begin position="54"/>
        <end position="71"/>
    </location>
</feature>
<keyword evidence="1" id="KW-0812">Transmembrane</keyword>
<evidence type="ECO:0000313" key="3">
    <source>
        <dbReference type="Proteomes" id="UP001589854"/>
    </source>
</evidence>
<keyword evidence="3" id="KW-1185">Reference proteome</keyword>
<dbReference type="RefSeq" id="WP_378938519.1">
    <property type="nucleotide sequence ID" value="NZ_JBHLVO010000033.1"/>
</dbReference>
<sequence length="72" mass="7939">MVRINDRMGRVHVGRITHVTRNKVFIQPMGSRRNDGFGLGFYGGGYGYGYGRPYGIGLAFVTGVVLGGLLFW</sequence>
<keyword evidence="1" id="KW-1133">Transmembrane helix</keyword>